<comment type="caution">
    <text evidence="2">The sequence shown here is derived from an EMBL/GenBank/DDBJ whole genome shotgun (WGS) entry which is preliminary data.</text>
</comment>
<dbReference type="SUPFAM" id="SSF47413">
    <property type="entry name" value="lambda repressor-like DNA-binding domains"/>
    <property type="match status" value="1"/>
</dbReference>
<organism evidence="2 3">
    <name type="scientific">Nonomuraea helvata</name>
    <dbReference type="NCBI Taxonomy" id="37484"/>
    <lineage>
        <taxon>Bacteria</taxon>
        <taxon>Bacillati</taxon>
        <taxon>Actinomycetota</taxon>
        <taxon>Actinomycetes</taxon>
        <taxon>Streptosporangiales</taxon>
        <taxon>Streptosporangiaceae</taxon>
        <taxon>Nonomuraea</taxon>
    </lineage>
</organism>
<evidence type="ECO:0000313" key="2">
    <source>
        <dbReference type="EMBL" id="MFB9624885.1"/>
    </source>
</evidence>
<dbReference type="Pfam" id="PF13560">
    <property type="entry name" value="HTH_31"/>
    <property type="match status" value="1"/>
</dbReference>
<reference evidence="2 3" key="1">
    <citation type="submission" date="2024-09" db="EMBL/GenBank/DDBJ databases">
        <authorList>
            <person name="Sun Q."/>
            <person name="Mori K."/>
        </authorList>
    </citation>
    <scope>NUCLEOTIDE SEQUENCE [LARGE SCALE GENOMIC DNA]</scope>
    <source>
        <strain evidence="2 3">JCM 3143</strain>
    </source>
</reference>
<dbReference type="PROSITE" id="PS50943">
    <property type="entry name" value="HTH_CROC1"/>
    <property type="match status" value="1"/>
</dbReference>
<keyword evidence="3" id="KW-1185">Reference proteome</keyword>
<feature type="domain" description="HTH cro/C1-type" evidence="1">
    <location>
        <begin position="22"/>
        <end position="76"/>
    </location>
</feature>
<accession>A0ABV5RZN5</accession>
<evidence type="ECO:0000313" key="3">
    <source>
        <dbReference type="Proteomes" id="UP001589532"/>
    </source>
</evidence>
<dbReference type="SMART" id="SM00530">
    <property type="entry name" value="HTH_XRE"/>
    <property type="match status" value="1"/>
</dbReference>
<evidence type="ECO:0000259" key="1">
    <source>
        <dbReference type="PROSITE" id="PS50943"/>
    </source>
</evidence>
<sequence length="475" mass="52399">MGQPRRELTPDRSPLHLWGSELRAWRDRRRLSLVKMGELVRYNPSYLARIERGERKSPRELAEAADRELNTSGALLRLWELIDSNPNGIRHSNHVANHPDHVANTRQVVAPTSEFPAESDEAGVTIPCRTQDGGIIFVTLPRRTFLSGLGLGTMAAASASPSASAQSSVLGSPQAITAPDLKPAEHFRQLRRVLIDNDNLLGPLRAIPTVESQIDAIRQLRLSYRGTDANELLYIQTQYAELCGWLYQDTGDFRSAQFWTDRALEWSYATGVPDLTTFILARKSQLAGDMHDGLTAIDLATAAARQARPDTRLGAIAATNGAYGYALTGDNRNANQMLDLAHDLITDRDMDPAFSWGSWMDDAYIEIHRARSLYAVGQYTDAAEGFRTAIENLPATYHRDRGVYLARESLAYVGAREPEQAASTGLQALGIGQATGSARIITELTKLDGQLERWHSVPAVAEFREAFDGLIAHQA</sequence>
<dbReference type="RefSeq" id="WP_344986114.1">
    <property type="nucleotide sequence ID" value="NZ_BAAAXV010000001.1"/>
</dbReference>
<dbReference type="EMBL" id="JBHMBW010000014">
    <property type="protein sequence ID" value="MFB9624885.1"/>
    <property type="molecule type" value="Genomic_DNA"/>
</dbReference>
<dbReference type="InterPro" id="IPR001387">
    <property type="entry name" value="Cro/C1-type_HTH"/>
</dbReference>
<dbReference type="Proteomes" id="UP001589532">
    <property type="component" value="Unassembled WGS sequence"/>
</dbReference>
<dbReference type="InterPro" id="IPR010982">
    <property type="entry name" value="Lambda_DNA-bd_dom_sf"/>
</dbReference>
<dbReference type="CDD" id="cd00093">
    <property type="entry name" value="HTH_XRE"/>
    <property type="match status" value="1"/>
</dbReference>
<dbReference type="Gene3D" id="1.10.260.40">
    <property type="entry name" value="lambda repressor-like DNA-binding domains"/>
    <property type="match status" value="1"/>
</dbReference>
<gene>
    <name evidence="2" type="ORF">ACFFSA_17490</name>
</gene>
<dbReference type="SUPFAM" id="SSF48452">
    <property type="entry name" value="TPR-like"/>
    <property type="match status" value="1"/>
</dbReference>
<dbReference type="InterPro" id="IPR011990">
    <property type="entry name" value="TPR-like_helical_dom_sf"/>
</dbReference>
<protein>
    <submittedName>
        <fullName evidence="2">Helix-turn-helix domain-containing protein</fullName>
    </submittedName>
</protein>
<name>A0ABV5RZN5_9ACTN</name>
<proteinExistence type="predicted"/>